<dbReference type="Pfam" id="PF00270">
    <property type="entry name" value="DEAD"/>
    <property type="match status" value="1"/>
</dbReference>
<evidence type="ECO:0000313" key="8">
    <source>
        <dbReference type="Proteomes" id="UP001320460"/>
    </source>
</evidence>
<evidence type="ECO:0000256" key="3">
    <source>
        <dbReference type="ARBA" id="ARBA00022806"/>
    </source>
</evidence>
<dbReference type="Proteomes" id="UP001320460">
    <property type="component" value="Chromosome"/>
</dbReference>
<evidence type="ECO:0000256" key="2">
    <source>
        <dbReference type="ARBA" id="ARBA00022801"/>
    </source>
</evidence>
<dbReference type="InterPro" id="IPR050474">
    <property type="entry name" value="Hel308_SKI2-like"/>
</dbReference>
<dbReference type="Gene3D" id="3.40.50.300">
    <property type="entry name" value="P-loop containing nucleotide triphosphate hydrolases"/>
    <property type="match status" value="2"/>
</dbReference>
<keyword evidence="2" id="KW-0378">Hydrolase</keyword>
<dbReference type="GO" id="GO:0004386">
    <property type="term" value="F:helicase activity"/>
    <property type="evidence" value="ECO:0007669"/>
    <property type="project" value="UniProtKB-KW"/>
</dbReference>
<keyword evidence="8" id="KW-1185">Reference proteome</keyword>
<feature type="domain" description="Helicase C-terminal" evidence="6">
    <location>
        <begin position="401"/>
        <end position="546"/>
    </location>
</feature>
<evidence type="ECO:0000313" key="7">
    <source>
        <dbReference type="EMBL" id="BDD52851.1"/>
    </source>
</evidence>
<keyword evidence="3 7" id="KW-0347">Helicase</keyword>
<dbReference type="SMART" id="SM00487">
    <property type="entry name" value="DEXDc"/>
    <property type="match status" value="1"/>
</dbReference>
<dbReference type="SMART" id="SM00490">
    <property type="entry name" value="HELICc"/>
    <property type="match status" value="1"/>
</dbReference>
<reference evidence="7 8" key="1">
    <citation type="submission" date="2021-12" db="EMBL/GenBank/DDBJ databases">
        <title>Complete genome sequence of Phytobacter diazotrophicus TA9734.</title>
        <authorList>
            <person name="Kubota H."/>
            <person name="Nakayama Y."/>
            <person name="Ariyoshi T."/>
        </authorList>
    </citation>
    <scope>NUCLEOTIDE SEQUENCE [LARGE SCALE GENOMIC DNA]</scope>
    <source>
        <strain evidence="7 8">TA9734</strain>
    </source>
</reference>
<sequence>MKQLNELYIGLVKASIKKLLGVSDNHQDITESDLYKLLSFASILSLSEKDNEKAKAYEIVSRIFEVVSEKDYKIIGSADLILSRIGNFPGRMLMRDRFNKGAEPTLSLFFSLERIARETENSLEGKQLTDFQYDLFSSLKNYSSLSVSAPTSAGKSFVLTLNAIRCIKNHSKECIVYIVPTRALISEVSNKIRSECVNSGLTKTIIRTSPTLVDRSKIVEGIVYVLTQERFISLLTESVNVSEFVINLLLVDEAHEIQKGKRGIILQNAVEVALDLYPNANIMFSSPLIKNPEYFLNVFRREYRSKSFIETISPVAQNILLVNQVDRKVKTICVSALLDDKDVVIGEFDIDFSFRGGKVDQKAAFAHFVSDSGGAVIVFENDPSIAEDVAISLSQIITSDDLPHDYLEFIAFVKEEMHVDYSLAYCMEFRVAFHYGNMPSIIRNGIEFFFKRGDIKYIICTSTLLQGVNLPAKHIILDNPYSGSGPMTRADFLNLSGRAGRLLQEFHGNVWCLRPNDWDEKVYTGDKLQVIHTAMSNVMLDGGEIICNTIDGLITDPLEKELADIAFAKLFHELKRDELQSEYFLRSDKTDDYYEVLDYNFSKISRMGITVPDELLRLNMGIRPDYIQRLYDYFILLEQLDDYILYSPFKKGGKKRIDIAISIIRDCFSWGISHHQALWISMLAHQWMTGKSLSTLISYEVERGFSLEEKLKSDEDVYFKRKKTSSIIRGVLKGLETHVRYNLVRYIKVYQDVLRFVLVLRGENTKASFVENISVYLEFGSCNSIDLNLMSVGLSRSTALLIRKKIKFPQEGTPEDYINLLKGTRLEKITIPSYCVREIQQILGVVPN</sequence>
<dbReference type="EMBL" id="AP025334">
    <property type="protein sequence ID" value="BDD52851.1"/>
    <property type="molecule type" value="Genomic_DNA"/>
</dbReference>
<dbReference type="PROSITE" id="PS51194">
    <property type="entry name" value="HELICASE_CTER"/>
    <property type="match status" value="1"/>
</dbReference>
<dbReference type="InterPro" id="IPR027417">
    <property type="entry name" value="P-loop_NTPase"/>
</dbReference>
<keyword evidence="4" id="KW-0067">ATP-binding</keyword>
<dbReference type="Pfam" id="PF00271">
    <property type="entry name" value="Helicase_C"/>
    <property type="match status" value="1"/>
</dbReference>
<dbReference type="PROSITE" id="PS51192">
    <property type="entry name" value="HELICASE_ATP_BIND_1"/>
    <property type="match status" value="1"/>
</dbReference>
<keyword evidence="1" id="KW-0547">Nucleotide-binding</keyword>
<evidence type="ECO:0000256" key="4">
    <source>
        <dbReference type="ARBA" id="ARBA00022840"/>
    </source>
</evidence>
<evidence type="ECO:0000256" key="1">
    <source>
        <dbReference type="ARBA" id="ARBA00022741"/>
    </source>
</evidence>
<feature type="domain" description="Helicase ATP-binding" evidence="5">
    <location>
        <begin position="136"/>
        <end position="306"/>
    </location>
</feature>
<dbReference type="RefSeq" id="WP_125125254.1">
    <property type="nucleotide sequence ID" value="NZ_AP025334.1"/>
</dbReference>
<accession>A0ABN6LX15</accession>
<evidence type="ECO:0000259" key="6">
    <source>
        <dbReference type="PROSITE" id="PS51194"/>
    </source>
</evidence>
<proteinExistence type="predicted"/>
<dbReference type="SUPFAM" id="SSF52540">
    <property type="entry name" value="P-loop containing nucleoside triphosphate hydrolases"/>
    <property type="match status" value="1"/>
</dbReference>
<dbReference type="InterPro" id="IPR011545">
    <property type="entry name" value="DEAD/DEAH_box_helicase_dom"/>
</dbReference>
<dbReference type="PANTHER" id="PTHR47961:SF6">
    <property type="entry name" value="DNA-DIRECTED DNA POLYMERASE"/>
    <property type="match status" value="1"/>
</dbReference>
<gene>
    <name evidence="7" type="ORF">PDTA9734_43380</name>
</gene>
<organism evidence="7 8">
    <name type="scientific">Phytobacter diazotrophicus</name>
    <dbReference type="NCBI Taxonomy" id="395631"/>
    <lineage>
        <taxon>Bacteria</taxon>
        <taxon>Pseudomonadati</taxon>
        <taxon>Pseudomonadota</taxon>
        <taxon>Gammaproteobacteria</taxon>
        <taxon>Enterobacterales</taxon>
        <taxon>Enterobacteriaceae</taxon>
        <taxon>Phytobacter</taxon>
    </lineage>
</organism>
<dbReference type="InterPro" id="IPR001650">
    <property type="entry name" value="Helicase_C-like"/>
</dbReference>
<evidence type="ECO:0000259" key="5">
    <source>
        <dbReference type="PROSITE" id="PS51192"/>
    </source>
</evidence>
<dbReference type="InterPro" id="IPR014001">
    <property type="entry name" value="Helicase_ATP-bd"/>
</dbReference>
<dbReference type="PANTHER" id="PTHR47961">
    <property type="entry name" value="DNA POLYMERASE THETA, PUTATIVE (AFU_ORTHOLOGUE AFUA_1G05260)-RELATED"/>
    <property type="match status" value="1"/>
</dbReference>
<name>A0ABN6LX15_9ENTR</name>
<protein>
    <submittedName>
        <fullName evidence="7">DEAD/DEAH box helicase</fullName>
    </submittedName>
</protein>